<evidence type="ECO:0000256" key="2">
    <source>
        <dbReference type="ARBA" id="ARBA00023239"/>
    </source>
</evidence>
<keyword evidence="4" id="KW-1185">Reference proteome</keyword>
<gene>
    <name evidence="3" type="ORF">SAMN05421749_103341</name>
</gene>
<reference evidence="4" key="1">
    <citation type="submission" date="2016-09" db="EMBL/GenBank/DDBJ databases">
        <authorList>
            <person name="Varghese N."/>
            <person name="Submissions S."/>
        </authorList>
    </citation>
    <scope>NUCLEOTIDE SEQUENCE [LARGE SCALE GENOMIC DNA]</scope>
    <source>
        <strain evidence="4">ANC 3699</strain>
    </source>
</reference>
<name>A0A1G6JFX1_9GAMM</name>
<comment type="similarity">
    <text evidence="1">Belongs to the enoyl-CoA hydratase/isomerase family.</text>
</comment>
<evidence type="ECO:0000313" key="4">
    <source>
        <dbReference type="Proteomes" id="UP000242317"/>
    </source>
</evidence>
<dbReference type="Gene3D" id="1.10.12.10">
    <property type="entry name" value="Lyase 2-enoyl-coa Hydratase, Chain A, domain 2"/>
    <property type="match status" value="1"/>
</dbReference>
<dbReference type="InterPro" id="IPR001753">
    <property type="entry name" value="Enoyl-CoA_hydra/iso"/>
</dbReference>
<dbReference type="Gene3D" id="3.90.226.10">
    <property type="entry name" value="2-enoyl-CoA Hydratase, Chain A, domain 1"/>
    <property type="match status" value="1"/>
</dbReference>
<dbReference type="PANTHER" id="PTHR11941:SF54">
    <property type="entry name" value="ENOYL-COA HYDRATASE, MITOCHONDRIAL"/>
    <property type="match status" value="1"/>
</dbReference>
<organism evidence="3 4">
    <name type="scientific">Acinetobacter marinus</name>
    <dbReference type="NCBI Taxonomy" id="281375"/>
    <lineage>
        <taxon>Bacteria</taxon>
        <taxon>Pseudomonadati</taxon>
        <taxon>Pseudomonadota</taxon>
        <taxon>Gammaproteobacteria</taxon>
        <taxon>Moraxellales</taxon>
        <taxon>Moraxellaceae</taxon>
        <taxon>Acinetobacter</taxon>
    </lineage>
</organism>
<keyword evidence="2" id="KW-0456">Lyase</keyword>
<dbReference type="PANTHER" id="PTHR11941">
    <property type="entry name" value="ENOYL-COA HYDRATASE-RELATED"/>
    <property type="match status" value="1"/>
</dbReference>
<accession>A0A1G6JFX1</accession>
<dbReference type="AlphaFoldDB" id="A0A1G6JFX1"/>
<dbReference type="Proteomes" id="UP000242317">
    <property type="component" value="Unassembled WGS sequence"/>
</dbReference>
<sequence>MPFGGATVRFVQAAGWQKAMPYLLTGKKFDSQTALDLNLISEIAKDGTQLERAIEMAQEISAAAPLAVKALIAAATEAQLHGQQYAFDRMNSYLPALFASQDAMEGVMAMMQKRPPKFQGK</sequence>
<dbReference type="EMBL" id="FMYK01000003">
    <property type="protein sequence ID" value="SDC17590.1"/>
    <property type="molecule type" value="Genomic_DNA"/>
</dbReference>
<dbReference type="GO" id="GO:0016829">
    <property type="term" value="F:lyase activity"/>
    <property type="evidence" value="ECO:0007669"/>
    <property type="project" value="UniProtKB-KW"/>
</dbReference>
<evidence type="ECO:0000256" key="1">
    <source>
        <dbReference type="ARBA" id="ARBA00005254"/>
    </source>
</evidence>
<protein>
    <submittedName>
        <fullName evidence="3">Phage tail fibre repeat-containing protein</fullName>
    </submittedName>
</protein>
<dbReference type="GO" id="GO:0006635">
    <property type="term" value="P:fatty acid beta-oxidation"/>
    <property type="evidence" value="ECO:0007669"/>
    <property type="project" value="TreeGrafter"/>
</dbReference>
<dbReference type="InterPro" id="IPR014748">
    <property type="entry name" value="Enoyl-CoA_hydra_C"/>
</dbReference>
<dbReference type="InterPro" id="IPR029045">
    <property type="entry name" value="ClpP/crotonase-like_dom_sf"/>
</dbReference>
<proteinExistence type="inferred from homology"/>
<evidence type="ECO:0000313" key="3">
    <source>
        <dbReference type="EMBL" id="SDC17590.1"/>
    </source>
</evidence>
<dbReference type="SUPFAM" id="SSF52096">
    <property type="entry name" value="ClpP/crotonase"/>
    <property type="match status" value="1"/>
</dbReference>
<dbReference type="Pfam" id="PF00378">
    <property type="entry name" value="ECH_1"/>
    <property type="match status" value="1"/>
</dbReference>